<evidence type="ECO:0000313" key="2">
    <source>
        <dbReference type="Proteomes" id="UP000215145"/>
    </source>
</evidence>
<organism evidence="1 2">
    <name type="scientific">Paenibacillus herberti</name>
    <dbReference type="NCBI Taxonomy" id="1619309"/>
    <lineage>
        <taxon>Bacteria</taxon>
        <taxon>Bacillati</taxon>
        <taxon>Bacillota</taxon>
        <taxon>Bacilli</taxon>
        <taxon>Bacillales</taxon>
        <taxon>Paenibacillaceae</taxon>
        <taxon>Paenibacillus</taxon>
    </lineage>
</organism>
<dbReference type="PANTHER" id="PTHR47197:SF3">
    <property type="entry name" value="DIHYDRO-HEME D1 DEHYDROGENASE"/>
    <property type="match status" value="1"/>
</dbReference>
<evidence type="ECO:0008006" key="3">
    <source>
        <dbReference type="Google" id="ProtNLM"/>
    </source>
</evidence>
<dbReference type="InterPro" id="IPR011045">
    <property type="entry name" value="N2O_reductase_N"/>
</dbReference>
<dbReference type="InterPro" id="IPR011964">
    <property type="entry name" value="YVTN_b-propeller_repeat"/>
</dbReference>
<proteinExistence type="predicted"/>
<dbReference type="RefSeq" id="WP_089526732.1">
    <property type="nucleotide sequence ID" value="NZ_NMUQ01000004.1"/>
</dbReference>
<comment type="caution">
    <text evidence="1">The sequence shown here is derived from an EMBL/GenBank/DDBJ whole genome shotgun (WGS) entry which is preliminary data.</text>
</comment>
<dbReference type="PANTHER" id="PTHR47197">
    <property type="entry name" value="PROTEIN NIRF"/>
    <property type="match status" value="1"/>
</dbReference>
<dbReference type="Gene3D" id="2.130.10.10">
    <property type="entry name" value="YVTN repeat-like/Quinoprotein amine dehydrogenase"/>
    <property type="match status" value="2"/>
</dbReference>
<sequence>MAEPKRLLKRSVLVYVGNQNNSTVSVINSASNRVIKTIPVGKNPGQVNASPDGRQIYAINSGDRSISILSTRTNQVTRTLRNVSPEPFAAVSVGNRFYVSDLYTGGVTVFNALTNESIARFPVANLPLAIASLPDGKKLYVTTQARNIWIIDTRLKRVVNSIPTGATWGLDFTPDGKKFVVNSFGTNETLIYCVRTNKIINSIPVGVAPIDINVSRDGRRAYVTNSRSRSVSVIDLKSQRVIKTIQVGDVPYNLAITPDDRSIYVTNNGSNTVSVIDAGTLKVLLTIPVGLGPRGVAIV</sequence>
<dbReference type="SUPFAM" id="SSF50974">
    <property type="entry name" value="Nitrous oxide reductase, N-terminal domain"/>
    <property type="match status" value="1"/>
</dbReference>
<dbReference type="AlphaFoldDB" id="A0A229NTC2"/>
<gene>
    <name evidence="1" type="ORF">CGZ75_23105</name>
</gene>
<dbReference type="Pfam" id="PF02239">
    <property type="entry name" value="Cytochrom_D1"/>
    <property type="match status" value="1"/>
</dbReference>
<name>A0A229NTC2_9BACL</name>
<dbReference type="EMBL" id="NMUQ01000004">
    <property type="protein sequence ID" value="OXM13072.1"/>
    <property type="molecule type" value="Genomic_DNA"/>
</dbReference>
<evidence type="ECO:0000313" key="1">
    <source>
        <dbReference type="EMBL" id="OXM13072.1"/>
    </source>
</evidence>
<dbReference type="InterPro" id="IPR051200">
    <property type="entry name" value="Host-pathogen_enzymatic-act"/>
</dbReference>
<keyword evidence="2" id="KW-1185">Reference proteome</keyword>
<dbReference type="Proteomes" id="UP000215145">
    <property type="component" value="Unassembled WGS sequence"/>
</dbReference>
<dbReference type="InterPro" id="IPR015943">
    <property type="entry name" value="WD40/YVTN_repeat-like_dom_sf"/>
</dbReference>
<dbReference type="NCBIfam" id="TIGR02276">
    <property type="entry name" value="beta_rpt_yvtn"/>
    <property type="match status" value="3"/>
</dbReference>
<dbReference type="OrthoDB" id="9772811at2"/>
<protein>
    <recommendedName>
        <fullName evidence="3">PQQ-dependent protein</fullName>
    </recommendedName>
</protein>
<accession>A0A229NTC2</accession>
<reference evidence="1 2" key="1">
    <citation type="submission" date="2017-07" db="EMBL/GenBank/DDBJ databases">
        <title>Paenibacillus herberti R33 genome sequencing and assembly.</title>
        <authorList>
            <person name="Su W."/>
        </authorList>
    </citation>
    <scope>NUCLEOTIDE SEQUENCE [LARGE SCALE GENOMIC DNA]</scope>
    <source>
        <strain evidence="1 2">R33</strain>
    </source>
</reference>